<reference evidence="3 4" key="1">
    <citation type="submission" date="2016-10" db="EMBL/GenBank/DDBJ databases">
        <authorList>
            <person name="de Groot N.N."/>
        </authorList>
    </citation>
    <scope>NUCLEOTIDE SEQUENCE [LARGE SCALE GENOMIC DNA]</scope>
    <source>
        <strain evidence="3 4">DSM 16199</strain>
    </source>
</reference>
<evidence type="ECO:0000256" key="1">
    <source>
        <dbReference type="ARBA" id="ARBA00009387"/>
    </source>
</evidence>
<dbReference type="STRING" id="195913.SAMN04488004_101221"/>
<feature type="domain" description="Transglycosylase SLT" evidence="2">
    <location>
        <begin position="74"/>
        <end position="147"/>
    </location>
</feature>
<dbReference type="EMBL" id="FOTF01000001">
    <property type="protein sequence ID" value="SFK73132.1"/>
    <property type="molecule type" value="Genomic_DNA"/>
</dbReference>
<comment type="similarity">
    <text evidence="1">Belongs to the virb1 family.</text>
</comment>
<name>A0A1I4BWK1_9RHOB</name>
<keyword evidence="4" id="KW-1185">Reference proteome</keyword>
<gene>
    <name evidence="3" type="ORF">SAMN04488004_101221</name>
</gene>
<dbReference type="RefSeq" id="WP_245754095.1">
    <property type="nucleotide sequence ID" value="NZ_FOTF01000001.1"/>
</dbReference>
<dbReference type="SUPFAM" id="SSF53955">
    <property type="entry name" value="Lysozyme-like"/>
    <property type="match status" value="1"/>
</dbReference>
<dbReference type="InterPro" id="IPR023346">
    <property type="entry name" value="Lysozyme-like_dom_sf"/>
</dbReference>
<organism evidence="3 4">
    <name type="scientific">Loktanella salsilacus</name>
    <dbReference type="NCBI Taxonomy" id="195913"/>
    <lineage>
        <taxon>Bacteria</taxon>
        <taxon>Pseudomonadati</taxon>
        <taxon>Pseudomonadota</taxon>
        <taxon>Alphaproteobacteria</taxon>
        <taxon>Rhodobacterales</taxon>
        <taxon>Roseobacteraceae</taxon>
        <taxon>Loktanella</taxon>
    </lineage>
</organism>
<accession>A0A1I4BWK1</accession>
<dbReference type="Pfam" id="PF01464">
    <property type="entry name" value="SLT"/>
    <property type="match status" value="1"/>
</dbReference>
<protein>
    <submittedName>
        <fullName evidence="3">Transglycosylase SLT domain-containing protein</fullName>
    </submittedName>
</protein>
<dbReference type="Proteomes" id="UP000199550">
    <property type="component" value="Unassembled WGS sequence"/>
</dbReference>
<sequence length="220" mass="23948">MIRYPVTVIQGAPSVRPQARLNFVPRTRWGKGAQANAWARATMSAVAAQGLDSVVPRDIETWCPAYAENSPTLRRAFWVGMMSALSKHESTYNPQAVGGGGLWYGLLQILPATARGYGCRATTGAGLQNPIDNLSCAARIMGRTVKRDRAVALHDGRWRGVAADWGPMSNRAKVAEMSAWTRKQDYCVVRERQRPVLRPATLMAGRESATVSTMGDGSSE</sequence>
<dbReference type="InterPro" id="IPR008258">
    <property type="entry name" value="Transglycosylase_SLT_dom_1"/>
</dbReference>
<evidence type="ECO:0000259" key="2">
    <source>
        <dbReference type="Pfam" id="PF01464"/>
    </source>
</evidence>
<dbReference type="AlphaFoldDB" id="A0A1I4BWK1"/>
<evidence type="ECO:0000313" key="4">
    <source>
        <dbReference type="Proteomes" id="UP000199550"/>
    </source>
</evidence>
<evidence type="ECO:0000313" key="3">
    <source>
        <dbReference type="EMBL" id="SFK73132.1"/>
    </source>
</evidence>
<proteinExistence type="inferred from homology"/>
<dbReference type="Gene3D" id="1.10.530.10">
    <property type="match status" value="1"/>
</dbReference>